<evidence type="ECO:0000256" key="4">
    <source>
        <dbReference type="ARBA" id="ARBA00022679"/>
    </source>
</evidence>
<dbReference type="PROSITE" id="PS00101">
    <property type="entry name" value="HEXAPEP_TRANSFERASES"/>
    <property type="match status" value="2"/>
</dbReference>
<evidence type="ECO:0000313" key="9">
    <source>
        <dbReference type="Proteomes" id="UP001140502"/>
    </source>
</evidence>
<evidence type="ECO:0000313" key="8">
    <source>
        <dbReference type="EMBL" id="KAJ4312581.1"/>
    </source>
</evidence>
<keyword evidence="3" id="KW-0441">Lipid A biosynthesis</keyword>
<name>A0A9W8W5H3_9HYPO</name>
<accession>A0A9W8W5H3</accession>
<dbReference type="GO" id="GO:0016020">
    <property type="term" value="C:membrane"/>
    <property type="evidence" value="ECO:0007669"/>
    <property type="project" value="GOC"/>
</dbReference>
<evidence type="ECO:0000256" key="5">
    <source>
        <dbReference type="ARBA" id="ARBA00023098"/>
    </source>
</evidence>
<keyword evidence="4" id="KW-0808">Transferase</keyword>
<dbReference type="PANTHER" id="PTHR43480:SF1">
    <property type="entry name" value="ACYL-[ACYL-CARRIER-PROTEIN]--UDP-N-ACETYLGLUCOSAMINE O-ACYLTRANSFERASE, MITOCHONDRIAL-RELATED"/>
    <property type="match status" value="1"/>
</dbReference>
<dbReference type="Gene3D" id="2.160.10.10">
    <property type="entry name" value="Hexapeptide repeat proteins"/>
    <property type="match status" value="1"/>
</dbReference>
<keyword evidence="9" id="KW-1185">Reference proteome</keyword>
<evidence type="ECO:0000256" key="6">
    <source>
        <dbReference type="ARBA" id="ARBA00023315"/>
    </source>
</evidence>
<keyword evidence="2" id="KW-0444">Lipid biosynthesis</keyword>
<protein>
    <recommendedName>
        <fullName evidence="7">UDP N-acetylglucosamine O-acyltransferase C-terminal domain-containing protein</fullName>
    </recommendedName>
</protein>
<evidence type="ECO:0000259" key="7">
    <source>
        <dbReference type="Pfam" id="PF13720"/>
    </source>
</evidence>
<dbReference type="InterPro" id="IPR018357">
    <property type="entry name" value="Hexapep_transf_CS"/>
</dbReference>
<dbReference type="OrthoDB" id="25818at2759"/>
<dbReference type="NCBIfam" id="NF003657">
    <property type="entry name" value="PRK05289.1"/>
    <property type="match status" value="1"/>
</dbReference>
<reference evidence="8" key="1">
    <citation type="submission" date="2022-10" db="EMBL/GenBank/DDBJ databases">
        <title>Tapping the CABI collections for fungal endophytes: first genome assemblies for Collariella, Neodidymelliopsis, Ascochyta clinopodiicola, Didymella pomorum, Didymosphaeria variabile, Neocosmospora piperis and Neocucurbitaria cava.</title>
        <authorList>
            <person name="Hill R."/>
        </authorList>
    </citation>
    <scope>NUCLEOTIDE SEQUENCE</scope>
    <source>
        <strain evidence="8">IMI 366586</strain>
    </source>
</reference>
<dbReference type="InterPro" id="IPR037157">
    <property type="entry name" value="Acetyltransf_C_sf"/>
</dbReference>
<dbReference type="GO" id="GO:0009245">
    <property type="term" value="P:lipid A biosynthetic process"/>
    <property type="evidence" value="ECO:0007669"/>
    <property type="project" value="UniProtKB-KW"/>
</dbReference>
<dbReference type="Pfam" id="PF13720">
    <property type="entry name" value="Acetyltransf_11"/>
    <property type="match status" value="1"/>
</dbReference>
<sequence length="280" mass="29522">MANPSTPAELGPAVVHPSSIVHQSSTLGRGVEVGPFCLVGPQVQIGDGTKLISHVSIVGHSTIGQRCTIFPHATIGAVAQHGLWKGGDEARVLIGDDCVIRENVTIHRSTHGLDRPTRVGNRVFIMTGVHVAHDVVLDDEAILVTGVGLAGHVRVGKRAIVGGMSAVAQWAHVGDHAFVAAGSVVTRNVIPFSLVKGDRARTLGINIVGLKRLGWEDAKIRKLVDALPIVLEGDEAGIAALLTDEIIRDEVQRMVDFCSKSDRGLCLPPGVPGIVRANKL</sequence>
<dbReference type="Gene3D" id="1.20.1180.10">
    <property type="entry name" value="Udp N-acetylglucosamine O-acyltransferase, C-terminal domain"/>
    <property type="match status" value="1"/>
</dbReference>
<dbReference type="PIRSF" id="PIRSF000456">
    <property type="entry name" value="UDP-GlcNAc_acltr"/>
    <property type="match status" value="1"/>
</dbReference>
<dbReference type="SUPFAM" id="SSF51161">
    <property type="entry name" value="Trimeric LpxA-like enzymes"/>
    <property type="match status" value="1"/>
</dbReference>
<dbReference type="NCBIfam" id="TIGR01852">
    <property type="entry name" value="lipid_A_lpxA"/>
    <property type="match status" value="1"/>
</dbReference>
<dbReference type="InterPro" id="IPR010137">
    <property type="entry name" value="Lipid_A_LpxA"/>
</dbReference>
<dbReference type="Proteomes" id="UP001140502">
    <property type="component" value="Unassembled WGS sequence"/>
</dbReference>
<dbReference type="InterPro" id="IPR029098">
    <property type="entry name" value="Acetyltransf_C"/>
</dbReference>
<evidence type="ECO:0000256" key="3">
    <source>
        <dbReference type="ARBA" id="ARBA00022556"/>
    </source>
</evidence>
<evidence type="ECO:0000256" key="2">
    <source>
        <dbReference type="ARBA" id="ARBA00022516"/>
    </source>
</evidence>
<evidence type="ECO:0000256" key="1">
    <source>
        <dbReference type="ARBA" id="ARBA00022490"/>
    </source>
</evidence>
<dbReference type="AlphaFoldDB" id="A0A9W8W5H3"/>
<keyword evidence="6" id="KW-0012">Acyltransferase</keyword>
<dbReference type="InterPro" id="IPR011004">
    <property type="entry name" value="Trimer_LpxA-like_sf"/>
</dbReference>
<organism evidence="8 9">
    <name type="scientific">Fusarium piperis</name>
    <dbReference type="NCBI Taxonomy" id="1435070"/>
    <lineage>
        <taxon>Eukaryota</taxon>
        <taxon>Fungi</taxon>
        <taxon>Dikarya</taxon>
        <taxon>Ascomycota</taxon>
        <taxon>Pezizomycotina</taxon>
        <taxon>Sordariomycetes</taxon>
        <taxon>Hypocreomycetidae</taxon>
        <taxon>Hypocreales</taxon>
        <taxon>Nectriaceae</taxon>
        <taxon>Fusarium</taxon>
        <taxon>Fusarium solani species complex</taxon>
    </lineage>
</organism>
<feature type="domain" description="UDP N-acetylglucosamine O-acyltransferase C-terminal" evidence="7">
    <location>
        <begin position="189"/>
        <end position="266"/>
    </location>
</feature>
<proteinExistence type="predicted"/>
<gene>
    <name evidence="8" type="ORF">N0V84_009864</name>
</gene>
<comment type="caution">
    <text evidence="8">The sequence shown here is derived from an EMBL/GenBank/DDBJ whole genome shotgun (WGS) entry which is preliminary data.</text>
</comment>
<keyword evidence="5" id="KW-0443">Lipid metabolism</keyword>
<dbReference type="PANTHER" id="PTHR43480">
    <property type="entry name" value="ACYL-[ACYL-CARRIER-PROTEIN]--UDP-N-ACETYLGLUCOSAMINE O-ACYLTRANSFERASE"/>
    <property type="match status" value="1"/>
</dbReference>
<keyword evidence="1" id="KW-0963">Cytoplasm</keyword>
<dbReference type="EMBL" id="JAPEUR010000286">
    <property type="protein sequence ID" value="KAJ4312581.1"/>
    <property type="molecule type" value="Genomic_DNA"/>
</dbReference>
<dbReference type="GO" id="GO:0008780">
    <property type="term" value="F:acyl-[acyl-carrier-protein]-UDP-N-acetylglucosamine O-acyltransferase activity"/>
    <property type="evidence" value="ECO:0007669"/>
    <property type="project" value="InterPro"/>
</dbReference>